<keyword evidence="1" id="KW-0812">Transmembrane</keyword>
<keyword evidence="1" id="KW-1133">Transmembrane helix</keyword>
<sequence length="207" mass="22085">MGGQVMIVGTRLRSVVMIAVMTSFALAFYMISLKVSAERSAVERLERRIASSMMSIRQLQSELGTRERLPQIEKWNAEVLALSAPKAGQYLDGAVELAAFANDGRSSLDARLQPAIADGEQAPRTAQVRTVAYASVAKPAASPGQPVVTFTAEREGESGGQPLLRTASYRARPDRPAAASVLSASVLTEIRDVAALEASGLTQARVR</sequence>
<keyword evidence="1" id="KW-0472">Membrane</keyword>
<name>A0A1L3ZUM8_9SPHN</name>
<keyword evidence="3" id="KW-1185">Reference proteome</keyword>
<dbReference type="EMBL" id="CP018221">
    <property type="protein sequence ID" value="API59300.1"/>
    <property type="molecule type" value="Genomic_DNA"/>
</dbReference>
<dbReference type="KEGG" id="sphj:BSL82_08230"/>
<reference evidence="3" key="1">
    <citation type="submission" date="2016-11" db="EMBL/GenBank/DDBJ databases">
        <title>Complete Genome Sequence of alachlor-degrading Sphingomonas sp. strain JJ-A5.</title>
        <authorList>
            <person name="Lee H."/>
            <person name="Ka J.-O."/>
        </authorList>
    </citation>
    <scope>NUCLEOTIDE SEQUENCE [LARGE SCALE GENOMIC DNA]</scope>
    <source>
        <strain evidence="3">JJ-A5</strain>
    </source>
</reference>
<dbReference type="Proteomes" id="UP000182063">
    <property type="component" value="Chromosome"/>
</dbReference>
<feature type="transmembrane region" description="Helical" evidence="1">
    <location>
        <begin position="12"/>
        <end position="31"/>
    </location>
</feature>
<proteinExistence type="predicted"/>
<dbReference type="STRING" id="1921510.BSL82_08230"/>
<evidence type="ECO:0000313" key="2">
    <source>
        <dbReference type="EMBL" id="API59300.1"/>
    </source>
</evidence>
<evidence type="ECO:0000256" key="1">
    <source>
        <dbReference type="SAM" id="Phobius"/>
    </source>
</evidence>
<organism evidence="2 3">
    <name type="scientific">Tardibacter chloracetimidivorans</name>
    <dbReference type="NCBI Taxonomy" id="1921510"/>
    <lineage>
        <taxon>Bacteria</taxon>
        <taxon>Pseudomonadati</taxon>
        <taxon>Pseudomonadota</taxon>
        <taxon>Alphaproteobacteria</taxon>
        <taxon>Sphingomonadales</taxon>
        <taxon>Sphingomonadaceae</taxon>
        <taxon>Tardibacter</taxon>
    </lineage>
</organism>
<accession>A0A1L3ZUM8</accession>
<gene>
    <name evidence="2" type="ORF">BSL82_08230</name>
</gene>
<dbReference type="AlphaFoldDB" id="A0A1L3ZUM8"/>
<evidence type="ECO:0000313" key="3">
    <source>
        <dbReference type="Proteomes" id="UP000182063"/>
    </source>
</evidence>
<protein>
    <submittedName>
        <fullName evidence="2">Uncharacterized protein</fullName>
    </submittedName>
</protein>